<proteinExistence type="predicted"/>
<dbReference type="Pfam" id="PF20148">
    <property type="entry name" value="DUF6531"/>
    <property type="match status" value="1"/>
</dbReference>
<dbReference type="EMBL" id="QRBE01000009">
    <property type="protein sequence ID" value="RDS80153.1"/>
    <property type="molecule type" value="Genomic_DNA"/>
</dbReference>
<evidence type="ECO:0000256" key="1">
    <source>
        <dbReference type="SAM" id="MobiDB-lite"/>
    </source>
</evidence>
<dbReference type="InterPro" id="IPR022385">
    <property type="entry name" value="Rhs_assc_core"/>
</dbReference>
<reference evidence="3 4" key="1">
    <citation type="submission" date="2018-07" db="EMBL/GenBank/DDBJ databases">
        <title>Dyella monticola sp. nov. and Dyella psychrodurans sp. nov. isolated from monsoon evergreen broad-leaved forest soil of Dinghu Mountain, China.</title>
        <authorList>
            <person name="Gao Z."/>
            <person name="Qiu L."/>
        </authorList>
    </citation>
    <scope>NUCLEOTIDE SEQUENCE [LARGE SCALE GENOMIC DNA]</scope>
    <source>
        <strain evidence="3 4">4G-K06</strain>
    </source>
</reference>
<evidence type="ECO:0000313" key="3">
    <source>
        <dbReference type="EMBL" id="RDS80153.1"/>
    </source>
</evidence>
<dbReference type="PANTHER" id="PTHR32305">
    <property type="match status" value="1"/>
</dbReference>
<comment type="caution">
    <text evidence="3">The sequence shown here is derived from an EMBL/GenBank/DDBJ whole genome shotgun (WGS) entry which is preliminary data.</text>
</comment>
<dbReference type="NCBIfam" id="TIGR01643">
    <property type="entry name" value="YD_repeat_2x"/>
    <property type="match status" value="4"/>
</dbReference>
<sequence>MALPGAGGAVAPPLHASKTPGVVTTASSSTVNRDTSKTKTNCVAADPIDLGTQAKIESMTDFAMPGEMGLDFVRYYNSNAQNETTVGSTTRIGAWTTSYDFVLTGDIRQSTNCSFLAAGSVCPLVLVRPDGSIIEFAPGTANADGTASFAELHNGTATMTREADGSYVIHDENSQVLTFTSAYGGGSFYVKTVKDLAGIGWTFAYPDANDMVVTHTNGQQVKLHWSDTYTTVTSGVQPMTRVLTVTDPSGRNYTYDTSVAGGTIAPVSGPRYIVGELDSVVYSYLSPSGNQLEEVSYKYASDTSTLKYAYALTEVDYDGVAHDTTSYNSLGQATGTQNSDGTSKVSVSYTSNSTGVAATVTNPLGHVSTYQFDSNLNIVSVTGQAAFRCDAAFASQTYDSNGNVTSQTDSDGNVTNYNYAANGELLQKVEGANVNYARTTNLVWDSTPGTDRLLSVTVVGALKTSFTYTSEGRIASVTQTNLTVNGVPNQSRTTTYAYSLYANGLVQSLTVTPPSATNTVTYNYNTLGIVSSIVNGLGQTVTYNSYDGSGRVMRMTDPNGVITDFTYNTMEWLTSRTLRANSSGAPSSSDATTTLTYDDFPFNVVTAVTDPDGVTAYYAYDSSQRLNEITDALGNYVKYTLDVAGDVTNRVMYTSSGVATNYASWQFNALGQLITTYNADGIPAETYTYDPNGNLNDAENANGIHTHYWYTAFNQYYGATQNYNGSDPATENSSTLASLNPLGQVTSVTDPSGLVTRYRRDGFGQVWTVTSPDTGATQNAFDAAGHLTSKTDARGVVTNYTYDAIDRLIGVQYPATPTLNVSYAYDQSMPISGCPTNFNVGKMTSMTDASGSTSWCYTDQGSLSEEQQSVSGNSVTYLTGYAYTLAGRLQYLQYGSGLAVTYGFDGDGRVSSVGYQQEASNGAGGWTTVESETPLINNVTYDPFGPMSGYTYAQSGSPSETFGYDGNYWPKTIVSSPLTLYFAYDQMGHITAEGNAFNASPANETYKYDPLFRLIELDNASGTPEESVTYNSTGDRLSKTLAGSAATAYTYSPNTHQLNAVGSLARSVDAAGNTTAMTDPNGSLVGLGYDDRGYLAAVTSGDATIANYQYNGLGQRVWRSTTSPTVTTTAYVYDPFGSENVLGEYFQSDWREYIYLNGTPVASATNASTTTAATINDLYTDQNRTVRAVTDTQGNLDYAWPWLGNAFGEVMSEGSSSFYDGRFPGQDYDAETGLSYNGARYYDPTTGRYIQSDPLGMFGGQSSTYAYVGGDPLDRIDPFGLEWQASVGFNVTAAFLFWGGGASANIGITSNGNIFFQFQGDAEGGLGAYLGAGFVGGISHIKCDSTPGWSKATGAIIEADGGYGPSAGGNLTYNGGQDVGGGTGLGKLGVGGGIWAGAGVNRTYTYTTPTISQMWNSFSNW</sequence>
<dbReference type="InterPro" id="IPR045351">
    <property type="entry name" value="DUF6531"/>
</dbReference>
<dbReference type="InterPro" id="IPR031325">
    <property type="entry name" value="RHS_repeat"/>
</dbReference>
<dbReference type="Gene3D" id="2.180.10.10">
    <property type="entry name" value="RHS repeat-associated core"/>
    <property type="match status" value="3"/>
</dbReference>
<protein>
    <recommendedName>
        <fullName evidence="2">DUF6531 domain-containing protein</fullName>
    </recommendedName>
</protein>
<organism evidence="3 4">
    <name type="scientific">Dyella monticola</name>
    <dbReference type="NCBI Taxonomy" id="1927958"/>
    <lineage>
        <taxon>Bacteria</taxon>
        <taxon>Pseudomonadati</taxon>
        <taxon>Pseudomonadota</taxon>
        <taxon>Gammaproteobacteria</taxon>
        <taxon>Lysobacterales</taxon>
        <taxon>Rhodanobacteraceae</taxon>
        <taxon>Dyella</taxon>
    </lineage>
</organism>
<evidence type="ECO:0000313" key="4">
    <source>
        <dbReference type="Proteomes" id="UP000254258"/>
    </source>
</evidence>
<dbReference type="PANTHER" id="PTHR32305:SF15">
    <property type="entry name" value="PROTEIN RHSA-RELATED"/>
    <property type="match status" value="1"/>
</dbReference>
<accession>A0A370WVI9</accession>
<gene>
    <name evidence="3" type="ORF">DWU98_14670</name>
</gene>
<name>A0A370WVI9_9GAMM</name>
<feature type="region of interest" description="Disordered" evidence="1">
    <location>
        <begin position="1"/>
        <end position="34"/>
    </location>
</feature>
<feature type="compositionally biased region" description="Polar residues" evidence="1">
    <location>
        <begin position="22"/>
        <end position="34"/>
    </location>
</feature>
<dbReference type="Proteomes" id="UP000254258">
    <property type="component" value="Unassembled WGS sequence"/>
</dbReference>
<feature type="domain" description="DUF6531" evidence="2">
    <location>
        <begin position="46"/>
        <end position="135"/>
    </location>
</feature>
<evidence type="ECO:0000259" key="2">
    <source>
        <dbReference type="Pfam" id="PF20148"/>
    </source>
</evidence>
<dbReference type="NCBIfam" id="TIGR03696">
    <property type="entry name" value="Rhs_assc_core"/>
    <property type="match status" value="1"/>
</dbReference>
<dbReference type="Pfam" id="PF05593">
    <property type="entry name" value="RHS_repeat"/>
    <property type="match status" value="6"/>
</dbReference>
<dbReference type="InterPro" id="IPR006530">
    <property type="entry name" value="YD"/>
</dbReference>
<keyword evidence="4" id="KW-1185">Reference proteome</keyword>
<dbReference type="InterPro" id="IPR050708">
    <property type="entry name" value="T6SS_VgrG/RHS"/>
</dbReference>